<dbReference type="HOGENOM" id="CLU_1793894_0_0_9"/>
<feature type="compositionally biased region" description="Polar residues" evidence="1">
    <location>
        <begin position="120"/>
        <end position="129"/>
    </location>
</feature>
<protein>
    <submittedName>
        <fullName evidence="2">Uncharacterized protein</fullName>
    </submittedName>
</protein>
<dbReference type="Proteomes" id="UP000044136">
    <property type="component" value="Unassembled WGS sequence"/>
</dbReference>
<evidence type="ECO:0000313" key="3">
    <source>
        <dbReference type="Proteomes" id="UP000044136"/>
    </source>
</evidence>
<gene>
    <name evidence="2" type="ORF">BN1048_00646</name>
</gene>
<dbReference type="EMBL" id="CCSE01000001">
    <property type="protein sequence ID" value="CDZ99771.1"/>
    <property type="molecule type" value="Genomic_DNA"/>
</dbReference>
<name>A0A078M529_9STAP</name>
<dbReference type="STRING" id="1461582.BN1048_00646"/>
<sequence>MVDNGELPLSTGAARFTTGNHRCHSGVVGSQREIAVVIRGRSVHNGESPLSSGAARFTTGNRRCHPGVIGSQREITVVIREWSVHNGKSPLSSGDARFTTGNRRCHPGFPLRPADPAHPPNQQKNSSPSHDGLLFFKFIMFDQH</sequence>
<feature type="region of interest" description="Disordered" evidence="1">
    <location>
        <begin position="87"/>
        <end position="129"/>
    </location>
</feature>
<proteinExistence type="predicted"/>
<evidence type="ECO:0000313" key="2">
    <source>
        <dbReference type="EMBL" id="CDZ99771.1"/>
    </source>
</evidence>
<reference evidence="2 3" key="1">
    <citation type="submission" date="2014-07" db="EMBL/GenBank/DDBJ databases">
        <authorList>
            <person name="Urmite Genomes Urmite Genomes"/>
        </authorList>
    </citation>
    <scope>NUCLEOTIDE SEQUENCE [LARGE SCALE GENOMIC DNA]</scope>
    <source>
        <strain evidence="2 3">13MG44_air</strain>
    </source>
</reference>
<organism evidence="2 3">
    <name type="scientific">Jeotgalicoccus saudimassiliensis</name>
    <dbReference type="NCBI Taxonomy" id="1461582"/>
    <lineage>
        <taxon>Bacteria</taxon>
        <taxon>Bacillati</taxon>
        <taxon>Bacillota</taxon>
        <taxon>Bacilli</taxon>
        <taxon>Bacillales</taxon>
        <taxon>Staphylococcaceae</taxon>
        <taxon>Jeotgalicoccus</taxon>
    </lineage>
</organism>
<keyword evidence="3" id="KW-1185">Reference proteome</keyword>
<dbReference type="AlphaFoldDB" id="A0A078M529"/>
<accession>A0A078M529</accession>
<evidence type="ECO:0000256" key="1">
    <source>
        <dbReference type="SAM" id="MobiDB-lite"/>
    </source>
</evidence>